<dbReference type="Proteomes" id="UP001270053">
    <property type="component" value="Unassembled WGS sequence"/>
</dbReference>
<accession>A0AAJ2W2J2</accession>
<dbReference type="AlphaFoldDB" id="A0AAJ2W2J2"/>
<evidence type="ECO:0000313" key="1">
    <source>
        <dbReference type="EMBL" id="MDX6187420.1"/>
    </source>
</evidence>
<proteinExistence type="predicted"/>
<reference evidence="1" key="1">
    <citation type="submission" date="2023-11" db="EMBL/GenBank/DDBJ databases">
        <title>Unpublished Manusciprt.</title>
        <authorList>
            <person name="Saticioglu I.B."/>
            <person name="Ay H."/>
            <person name="Ajmi N."/>
            <person name="Altun S."/>
            <person name="Duman M."/>
        </authorList>
    </citation>
    <scope>NUCLEOTIDE SEQUENCE</scope>
    <source>
        <strain evidence="1">Fl-77</strain>
    </source>
</reference>
<protein>
    <submittedName>
        <fullName evidence="1">Uncharacterized protein</fullName>
    </submittedName>
</protein>
<sequence>MERENGSEKLIFILKPKALAQMGAASFCFFLKKNKRYSGQLEIAPDNYPGK</sequence>
<evidence type="ECO:0000313" key="2">
    <source>
        <dbReference type="Proteomes" id="UP001270053"/>
    </source>
</evidence>
<comment type="caution">
    <text evidence="1">The sequence shown here is derived from an EMBL/GenBank/DDBJ whole genome shotgun (WGS) entry which is preliminary data.</text>
</comment>
<organism evidence="1 2">
    <name type="scientific">Flavobacterium flavipigmentatum</name>
    <dbReference type="NCBI Taxonomy" id="2893884"/>
    <lineage>
        <taxon>Bacteria</taxon>
        <taxon>Pseudomonadati</taxon>
        <taxon>Bacteroidota</taxon>
        <taxon>Flavobacteriia</taxon>
        <taxon>Flavobacteriales</taxon>
        <taxon>Flavobacteriaceae</taxon>
        <taxon>Flavobacterium</taxon>
    </lineage>
</organism>
<dbReference type="EMBL" id="JAWXVH010000012">
    <property type="protein sequence ID" value="MDX6187420.1"/>
    <property type="molecule type" value="Genomic_DNA"/>
</dbReference>
<gene>
    <name evidence="1" type="ORF">SGQ44_16795</name>
</gene>
<name>A0AAJ2W2J2_9FLAO</name>